<name>A0A0F9G2P8_9ZZZZ</name>
<proteinExistence type="predicted"/>
<dbReference type="InterPro" id="IPR020290">
    <property type="entry name" value="Gp88"/>
</dbReference>
<evidence type="ECO:0000259" key="1">
    <source>
        <dbReference type="Pfam" id="PF17338"/>
    </source>
</evidence>
<dbReference type="AlphaFoldDB" id="A0A0F9G2P8"/>
<organism evidence="2">
    <name type="scientific">marine sediment metagenome</name>
    <dbReference type="NCBI Taxonomy" id="412755"/>
    <lineage>
        <taxon>unclassified sequences</taxon>
        <taxon>metagenomes</taxon>
        <taxon>ecological metagenomes</taxon>
    </lineage>
</organism>
<sequence length="283" mass="31769">MSEPVDVEELTYHVIDDRRATRSAYALGNSKIGLGAGVYSYSKLPGRPDGAFEQLAVEHGLPAGASVGTCPGSTVECESFCYSKRIKDNGPVWDWMKENTERGDVVPPVPKDARLVRIHISGDFDTEKYILSWTARIAQRPDVEFFAYTRSWRVPELLPHLEGLRSLPNIQLFASVDLSMTELPPEGWRRAWIETDPRAALTPNEVRLEAQGEEPLGKDREDWRRKEAKPLMPIINERGQHVFTATGGVPSYVCPEETGRKPNCDSCGYCIRGKKNDVLFLLH</sequence>
<dbReference type="Pfam" id="PF17338">
    <property type="entry name" value="GP88"/>
    <property type="match status" value="1"/>
</dbReference>
<dbReference type="EMBL" id="LAZR01019319">
    <property type="protein sequence ID" value="KKL92974.1"/>
    <property type="molecule type" value="Genomic_DNA"/>
</dbReference>
<accession>A0A0F9G2P8</accession>
<feature type="domain" description="Gene product 88" evidence="1">
    <location>
        <begin position="55"/>
        <end position="272"/>
    </location>
</feature>
<gene>
    <name evidence="2" type="ORF">LCGC14_1879330</name>
</gene>
<evidence type="ECO:0000313" key="2">
    <source>
        <dbReference type="EMBL" id="KKL92974.1"/>
    </source>
</evidence>
<comment type="caution">
    <text evidence="2">The sequence shown here is derived from an EMBL/GenBank/DDBJ whole genome shotgun (WGS) entry which is preliminary data.</text>
</comment>
<protein>
    <recommendedName>
        <fullName evidence="1">Gene product 88 domain-containing protein</fullName>
    </recommendedName>
</protein>
<reference evidence="2" key="1">
    <citation type="journal article" date="2015" name="Nature">
        <title>Complex archaea that bridge the gap between prokaryotes and eukaryotes.</title>
        <authorList>
            <person name="Spang A."/>
            <person name="Saw J.H."/>
            <person name="Jorgensen S.L."/>
            <person name="Zaremba-Niedzwiedzka K."/>
            <person name="Martijn J."/>
            <person name="Lind A.E."/>
            <person name="van Eijk R."/>
            <person name="Schleper C."/>
            <person name="Guy L."/>
            <person name="Ettema T.J."/>
        </authorList>
    </citation>
    <scope>NUCLEOTIDE SEQUENCE</scope>
</reference>